<comment type="subcellular location">
    <subcellularLocation>
        <location evidence="1">Endosome</location>
    </subcellularLocation>
</comment>
<reference evidence="8" key="1">
    <citation type="journal article" date="2013" name="Genome Announc.">
        <title>Draft genome sequence of the basidiomycetous yeast-like fungus Pseudozyma hubeiensis SY62, which produces an abundant amount of the biosurfactant mannosylerythritol lipids.</title>
        <authorList>
            <person name="Konishi M."/>
            <person name="Hatada Y."/>
            <person name="Horiuchi J."/>
        </authorList>
    </citation>
    <scope>NUCLEOTIDE SEQUENCE [LARGE SCALE GENOMIC DNA]</scope>
    <source>
        <strain evidence="8">SY62</strain>
    </source>
</reference>
<dbReference type="eggNOG" id="KOG2911">
    <property type="taxonomic scope" value="Eukaryota"/>
</dbReference>
<accession>R9NX66</accession>
<dbReference type="GeneID" id="24105988"/>
<dbReference type="STRING" id="1305764.R9NX66"/>
<dbReference type="InterPro" id="IPR005024">
    <property type="entry name" value="Snf7_fam"/>
</dbReference>
<dbReference type="OrthoDB" id="10250120at2759"/>
<dbReference type="GO" id="GO:0006900">
    <property type="term" value="P:vesicle budding from membrane"/>
    <property type="evidence" value="ECO:0007669"/>
    <property type="project" value="TreeGrafter"/>
</dbReference>
<feature type="compositionally biased region" description="Polar residues" evidence="6">
    <location>
        <begin position="17"/>
        <end position="33"/>
    </location>
</feature>
<evidence type="ECO:0000256" key="4">
    <source>
        <dbReference type="ARBA" id="ARBA00040017"/>
    </source>
</evidence>
<dbReference type="Gene3D" id="6.10.140.1230">
    <property type="match status" value="1"/>
</dbReference>
<name>R9NX66_PSEHS</name>
<organism evidence="7 8">
    <name type="scientific">Pseudozyma hubeiensis (strain SY62)</name>
    <name type="common">Yeast</name>
    <dbReference type="NCBI Taxonomy" id="1305764"/>
    <lineage>
        <taxon>Eukaryota</taxon>
        <taxon>Fungi</taxon>
        <taxon>Dikarya</taxon>
        <taxon>Basidiomycota</taxon>
        <taxon>Ustilaginomycotina</taxon>
        <taxon>Ustilaginomycetes</taxon>
        <taxon>Ustilaginales</taxon>
        <taxon>Ustilaginaceae</taxon>
        <taxon>Pseudozyma</taxon>
    </lineage>
</organism>
<evidence type="ECO:0000256" key="3">
    <source>
        <dbReference type="ARBA" id="ARBA00022753"/>
    </source>
</evidence>
<dbReference type="PANTHER" id="PTHR22761:SF10">
    <property type="entry name" value="GH13992P"/>
    <property type="match status" value="1"/>
</dbReference>
<dbReference type="HOGENOM" id="CLU_021165_1_0_1"/>
<dbReference type="GO" id="GO:0005771">
    <property type="term" value="C:multivesicular body"/>
    <property type="evidence" value="ECO:0007669"/>
    <property type="project" value="TreeGrafter"/>
</dbReference>
<dbReference type="GO" id="GO:0000815">
    <property type="term" value="C:ESCRT III complex"/>
    <property type="evidence" value="ECO:0007669"/>
    <property type="project" value="TreeGrafter"/>
</dbReference>
<feature type="region of interest" description="Disordered" evidence="6">
    <location>
        <begin position="441"/>
        <end position="527"/>
    </location>
</feature>
<feature type="compositionally biased region" description="Basic and acidic residues" evidence="6">
    <location>
        <begin position="476"/>
        <end position="498"/>
    </location>
</feature>
<dbReference type="GO" id="GO:0009898">
    <property type="term" value="C:cytoplasmic side of plasma membrane"/>
    <property type="evidence" value="ECO:0007669"/>
    <property type="project" value="TreeGrafter"/>
</dbReference>
<keyword evidence="8" id="KW-1185">Reference proteome</keyword>
<dbReference type="Proteomes" id="UP000014071">
    <property type="component" value="Unassembled WGS sequence"/>
</dbReference>
<keyword evidence="3" id="KW-0967">Endosome</keyword>
<sequence>MTAPDPPPTTKEGLSAYISTHPSFQDTRSSSSPLPALYSDLSRQRKSNPAGYRASVEWWKDVLLDVTFRGVQFETSDTVQDRTIFTLDESTKARWTIPSVGRPLGLGTVVSDLATEHVAYRVSSFLHSSAPIALPASIIRDRSGGRGLKSYIPTPSGVASTLLLTPAKFLASSLYTLTIGGANDDESYSADEQLFHKNRGEWVLLPLVDRIATTFLARFEEEASISPLACLMTKGEFAVRLGEICEKEFGFGVVGDKDVDVLLKYLSRDLNRAVRQDSLVKIFLQGQSPTRLTAEDMSVITVKETLRKLDLQLISLSQRITSLDSSIKTSLRQNQKQLALTHLRNRKTLQQTLDQRSNVRDKLAAVVAKIEQAKTDVEVMKAFSASEEVLRSVLGRDELRIENVERVMDGVEELVGRQGEVEDAMKMTSGDVDEDEILEELKGLEREKRQEEDTKRLQEQERIPEQNKVNQTDPNPESKETQDKQLEDDLQARLDRLRLSTPLPTSPPPQPKSNTTTHPAHSAIAES</sequence>
<evidence type="ECO:0000256" key="5">
    <source>
        <dbReference type="ARBA" id="ARBA00042586"/>
    </source>
</evidence>
<feature type="region of interest" description="Disordered" evidence="6">
    <location>
        <begin position="1"/>
        <end position="36"/>
    </location>
</feature>
<dbReference type="RefSeq" id="XP_012186709.1">
    <property type="nucleotide sequence ID" value="XM_012331319.1"/>
</dbReference>
<gene>
    <name evidence="7" type="ORF">PHSY_000684</name>
</gene>
<evidence type="ECO:0000313" key="8">
    <source>
        <dbReference type="Proteomes" id="UP000014071"/>
    </source>
</evidence>
<dbReference type="EMBL" id="DF238772">
    <property type="protein sequence ID" value="GAC93122.1"/>
    <property type="molecule type" value="Genomic_DNA"/>
</dbReference>
<evidence type="ECO:0000256" key="2">
    <source>
        <dbReference type="ARBA" id="ARBA00006190"/>
    </source>
</evidence>
<evidence type="ECO:0000256" key="6">
    <source>
        <dbReference type="SAM" id="MobiDB-lite"/>
    </source>
</evidence>
<evidence type="ECO:0000313" key="7">
    <source>
        <dbReference type="EMBL" id="GAC93122.1"/>
    </source>
</evidence>
<dbReference type="Pfam" id="PF03357">
    <property type="entry name" value="Snf7"/>
    <property type="match status" value="1"/>
</dbReference>
<dbReference type="AlphaFoldDB" id="R9NX66"/>
<dbReference type="GO" id="GO:0032511">
    <property type="term" value="P:late endosome to vacuole transport via multivesicular body sorting pathway"/>
    <property type="evidence" value="ECO:0007669"/>
    <property type="project" value="TreeGrafter"/>
</dbReference>
<dbReference type="PANTHER" id="PTHR22761">
    <property type="entry name" value="CHARGED MULTIVESICULAR BODY PROTEIN"/>
    <property type="match status" value="1"/>
</dbReference>
<comment type="similarity">
    <text evidence="2">Belongs to the SNF7 family.</text>
</comment>
<feature type="compositionally biased region" description="Basic and acidic residues" evidence="6">
    <location>
        <begin position="441"/>
        <end position="465"/>
    </location>
</feature>
<proteinExistence type="inferred from homology"/>
<protein>
    <recommendedName>
        <fullName evidence="4">Vacuolar-sorting protein SNF7</fullName>
    </recommendedName>
    <alternativeName>
        <fullName evidence="5">Vacuolar protein-sorting-associated protein 32</fullName>
    </alternativeName>
</protein>
<evidence type="ECO:0000256" key="1">
    <source>
        <dbReference type="ARBA" id="ARBA00004177"/>
    </source>
</evidence>